<dbReference type="Proteomes" id="UP000708208">
    <property type="component" value="Unassembled WGS sequence"/>
</dbReference>
<reference evidence="1" key="1">
    <citation type="submission" date="2021-06" db="EMBL/GenBank/DDBJ databases">
        <authorList>
            <person name="Hodson N. C."/>
            <person name="Mongue J. A."/>
            <person name="Jaron S. K."/>
        </authorList>
    </citation>
    <scope>NUCLEOTIDE SEQUENCE</scope>
</reference>
<accession>A0A8J2P4B9</accession>
<dbReference type="AlphaFoldDB" id="A0A8J2P4B9"/>
<evidence type="ECO:0000313" key="1">
    <source>
        <dbReference type="EMBL" id="CAG7730579.1"/>
    </source>
</evidence>
<dbReference type="EMBL" id="CAJVCH010196783">
    <property type="protein sequence ID" value="CAG7730579.1"/>
    <property type="molecule type" value="Genomic_DNA"/>
</dbReference>
<feature type="non-terminal residue" evidence="1">
    <location>
        <position position="1"/>
    </location>
</feature>
<comment type="caution">
    <text evidence="1">The sequence shown here is derived from an EMBL/GenBank/DDBJ whole genome shotgun (WGS) entry which is preliminary data.</text>
</comment>
<name>A0A8J2P4B9_9HEXA</name>
<sequence>MEVADQKVGFALGMVRTVKSLIIGQQHVTLLSTQTKWQLRIGPYLAGREFG</sequence>
<protein>
    <submittedName>
        <fullName evidence="1">Uncharacterized protein</fullName>
    </submittedName>
</protein>
<gene>
    <name evidence="1" type="ORF">AFUS01_LOCUS19210</name>
</gene>
<evidence type="ECO:0000313" key="2">
    <source>
        <dbReference type="Proteomes" id="UP000708208"/>
    </source>
</evidence>
<organism evidence="1 2">
    <name type="scientific">Allacma fusca</name>
    <dbReference type="NCBI Taxonomy" id="39272"/>
    <lineage>
        <taxon>Eukaryota</taxon>
        <taxon>Metazoa</taxon>
        <taxon>Ecdysozoa</taxon>
        <taxon>Arthropoda</taxon>
        <taxon>Hexapoda</taxon>
        <taxon>Collembola</taxon>
        <taxon>Symphypleona</taxon>
        <taxon>Sminthuridae</taxon>
        <taxon>Allacma</taxon>
    </lineage>
</organism>
<proteinExistence type="predicted"/>
<keyword evidence="2" id="KW-1185">Reference proteome</keyword>